<gene>
    <name evidence="1" type="ORF">CONCODRAFT_77853</name>
</gene>
<dbReference type="EMBL" id="KQ964455">
    <property type="protein sequence ID" value="KXN72346.1"/>
    <property type="molecule type" value="Genomic_DNA"/>
</dbReference>
<dbReference type="Gene3D" id="1.20.1410.10">
    <property type="entry name" value="I/LWEQ domain"/>
    <property type="match status" value="1"/>
</dbReference>
<evidence type="ECO:0000313" key="1">
    <source>
        <dbReference type="EMBL" id="KXN72346.1"/>
    </source>
</evidence>
<sequence>MTEQLGDKELIQNLLNQVKVLFNELKSTTAASEDKEFDLNKYKTELTDISVKLAKFSNDLTLAYKPPLSKDSKLTIINNFTNTLTLLTSKITQLPTTLGNNLIDFHNTQLEKILKNTTKLVNYLGQVHKFELEEISLEEQFSKVNLGDILPPSNDLMKLNENLWNSILQLKSLPFSNKDAVLIKYQQYQFQLVDVLEELEDLEMQEVIPEDEELTVLNLQPSNSLSAEHITIGTTIKNYLNLIQKLFKKVELRVIKTFEDSNATYLDDLLQKVILFNEEIDNLVSLIWETEPIDQIKLQFQKVLEVNEEFNELAKTKLTDEHLKWLDLFNLQLQKIKDQVKV</sequence>
<name>A0A137PBK9_CONC2</name>
<organism evidence="1 2">
    <name type="scientific">Conidiobolus coronatus (strain ATCC 28846 / CBS 209.66 / NRRL 28638)</name>
    <name type="common">Delacroixia coronata</name>
    <dbReference type="NCBI Taxonomy" id="796925"/>
    <lineage>
        <taxon>Eukaryota</taxon>
        <taxon>Fungi</taxon>
        <taxon>Fungi incertae sedis</taxon>
        <taxon>Zoopagomycota</taxon>
        <taxon>Entomophthoromycotina</taxon>
        <taxon>Entomophthoromycetes</taxon>
        <taxon>Entomophthorales</taxon>
        <taxon>Ancylistaceae</taxon>
        <taxon>Conidiobolus</taxon>
    </lineage>
</organism>
<evidence type="ECO:0000313" key="2">
    <source>
        <dbReference type="Proteomes" id="UP000070444"/>
    </source>
</evidence>
<protein>
    <submittedName>
        <fullName evidence="1">Uncharacterized protein</fullName>
    </submittedName>
</protein>
<dbReference type="AlphaFoldDB" id="A0A137PBK9"/>
<reference evidence="1 2" key="1">
    <citation type="journal article" date="2015" name="Genome Biol. Evol.">
        <title>Phylogenomic analyses indicate that early fungi evolved digesting cell walls of algal ancestors of land plants.</title>
        <authorList>
            <person name="Chang Y."/>
            <person name="Wang S."/>
            <person name="Sekimoto S."/>
            <person name="Aerts A.L."/>
            <person name="Choi C."/>
            <person name="Clum A."/>
            <person name="LaButti K.M."/>
            <person name="Lindquist E.A."/>
            <person name="Yee Ngan C."/>
            <person name="Ohm R.A."/>
            <person name="Salamov A.A."/>
            <person name="Grigoriev I.V."/>
            <person name="Spatafora J.W."/>
            <person name="Berbee M.L."/>
        </authorList>
    </citation>
    <scope>NUCLEOTIDE SEQUENCE [LARGE SCALE GENOMIC DNA]</scope>
    <source>
        <strain evidence="1 2">NRRL 28638</strain>
    </source>
</reference>
<dbReference type="Gene3D" id="1.20.1420.10">
    <property type="entry name" value="Talin, central domain"/>
    <property type="match status" value="1"/>
</dbReference>
<dbReference type="Proteomes" id="UP000070444">
    <property type="component" value="Unassembled WGS sequence"/>
</dbReference>
<keyword evidence="2" id="KW-1185">Reference proteome</keyword>
<proteinExistence type="predicted"/>
<dbReference type="OrthoDB" id="41588at2759"/>
<accession>A0A137PBK9</accession>